<reference evidence="2" key="1">
    <citation type="submission" date="2021-09" db="EMBL/GenBank/DDBJ databases">
        <title>The complete genome of the Saguinine gammaherpesvirus 1 (SgGHV-1).</title>
        <authorList>
            <person name="Marti-Carreras J."/>
            <person name="Maes P."/>
        </authorList>
    </citation>
    <scope>NUCLEOTIDE SEQUENCE</scope>
    <source>
        <strain evidence="2">S338D</strain>
    </source>
</reference>
<feature type="compositionally biased region" description="Basic residues" evidence="1">
    <location>
        <begin position="81"/>
        <end position="90"/>
    </location>
</feature>
<protein>
    <submittedName>
        <fullName evidence="2">Uncharacterized protein</fullName>
    </submittedName>
</protein>
<accession>A0A9Q8QX22</accession>
<sequence length="201" mass="23294">MYYQKSGSYPQAILSHSWACTVPREIDMNLGPGSTSAAMTIARYCSDFFEQYFLDYKYKMEKDVNWEMTGTETRTTETKSQKRRRRRKVRKNDGCETSACTTPQGPKLPLSYTISFTETRIQPDFTKTLILNVGSDVLKIDTEAFCKYITLRLNTYVKHKIMESGYLSFTEPGVIKALKDFHLYYLGNMYDAAFHVLQYCT</sequence>
<organism evidence="2 3">
    <name type="scientific">Saguinine gammaherpesvirus 1</name>
    <dbReference type="NCBI Taxonomy" id="2169901"/>
    <lineage>
        <taxon>Viruses</taxon>
        <taxon>Duplodnaviria</taxon>
        <taxon>Heunggongvirae</taxon>
        <taxon>Peploviricota</taxon>
        <taxon>Herviviricetes</taxon>
        <taxon>Herpesvirales</taxon>
        <taxon>Orthoherpesviridae</taxon>
        <taxon>Gammaherpesvirinae</taxon>
    </lineage>
</organism>
<dbReference type="EMBL" id="OK337614">
    <property type="protein sequence ID" value="UNP64518.1"/>
    <property type="molecule type" value="Genomic_DNA"/>
</dbReference>
<evidence type="ECO:0000313" key="2">
    <source>
        <dbReference type="EMBL" id="UNP64518.1"/>
    </source>
</evidence>
<feature type="region of interest" description="Disordered" evidence="1">
    <location>
        <begin position="70"/>
        <end position="102"/>
    </location>
</feature>
<proteinExistence type="predicted"/>
<name>A0A9Q8QX22_9GAMA</name>
<evidence type="ECO:0000256" key="1">
    <source>
        <dbReference type="SAM" id="MobiDB-lite"/>
    </source>
</evidence>
<evidence type="ECO:0000313" key="3">
    <source>
        <dbReference type="Proteomes" id="UP001142430"/>
    </source>
</evidence>
<dbReference type="Proteomes" id="UP001142430">
    <property type="component" value="Segment"/>
</dbReference>